<comment type="caution">
    <text evidence="1">The sequence shown here is derived from an EMBL/GenBank/DDBJ whole genome shotgun (WGS) entry which is preliminary data.</text>
</comment>
<dbReference type="EMBL" id="PFXB01000060">
    <property type="protein sequence ID" value="PJA37771.1"/>
    <property type="molecule type" value="Genomic_DNA"/>
</dbReference>
<dbReference type="InterPro" id="IPR039498">
    <property type="entry name" value="NTP_transf_5"/>
</dbReference>
<gene>
    <name evidence="1" type="ORF">CO181_02165</name>
</gene>
<name>A0A2M7WXQ8_UNCKA</name>
<evidence type="ECO:0000313" key="2">
    <source>
        <dbReference type="Proteomes" id="UP000230538"/>
    </source>
</evidence>
<feature type="non-terminal residue" evidence="1">
    <location>
        <position position="125"/>
    </location>
</feature>
<evidence type="ECO:0000313" key="1">
    <source>
        <dbReference type="EMBL" id="PJA37771.1"/>
    </source>
</evidence>
<organism evidence="1 2">
    <name type="scientific">candidate division WWE3 bacterium CG_4_9_14_3_um_filter_43_9</name>
    <dbReference type="NCBI Taxonomy" id="1975082"/>
    <lineage>
        <taxon>Bacteria</taxon>
        <taxon>Katanobacteria</taxon>
    </lineage>
</organism>
<dbReference type="AlphaFoldDB" id="A0A2M7WXQ8"/>
<proteinExistence type="predicted"/>
<reference evidence="2" key="1">
    <citation type="submission" date="2017-09" db="EMBL/GenBank/DDBJ databases">
        <title>Depth-based differentiation of microbial function through sediment-hosted aquifers and enrichment of novel symbionts in the deep terrestrial subsurface.</title>
        <authorList>
            <person name="Probst A.J."/>
            <person name="Ladd B."/>
            <person name="Jarett J.K."/>
            <person name="Geller-Mcgrath D.E."/>
            <person name="Sieber C.M.K."/>
            <person name="Emerson J.B."/>
            <person name="Anantharaman K."/>
            <person name="Thomas B.C."/>
            <person name="Malmstrom R."/>
            <person name="Stieglmeier M."/>
            <person name="Klingl A."/>
            <person name="Woyke T."/>
            <person name="Ryan C.M."/>
            <person name="Banfield J.F."/>
        </authorList>
    </citation>
    <scope>NUCLEOTIDE SEQUENCE [LARGE SCALE GENOMIC DNA]</scope>
</reference>
<sequence length="125" mass="13862">MLTREVQMFLWGIGLRPKPQGQGVDMETLARLADGHGVLTLNLFRERLESTGFWQPLLSTTSQQLREQALGQRAARLAFLQELTAQAGGRQVVVLKGLALEGAGLYAAGERWSMDLDILVRREDA</sequence>
<dbReference type="Proteomes" id="UP000230538">
    <property type="component" value="Unassembled WGS sequence"/>
</dbReference>
<accession>A0A2M7WXQ8</accession>
<protein>
    <submittedName>
        <fullName evidence="1">Uncharacterized protein</fullName>
    </submittedName>
</protein>
<dbReference type="Pfam" id="PF14907">
    <property type="entry name" value="NTP_transf_5"/>
    <property type="match status" value="1"/>
</dbReference>